<dbReference type="EMBL" id="QGNY01000004">
    <property type="protein sequence ID" value="PWS31489.1"/>
    <property type="molecule type" value="Genomic_DNA"/>
</dbReference>
<evidence type="ECO:0000313" key="3">
    <source>
        <dbReference type="Proteomes" id="UP000245391"/>
    </source>
</evidence>
<gene>
    <name evidence="2" type="ORF">DF947_12920</name>
</gene>
<evidence type="ECO:0000259" key="1">
    <source>
        <dbReference type="SMART" id="SM00563"/>
    </source>
</evidence>
<organism evidence="2 3">
    <name type="scientific">Pedobacter paludis</name>
    <dbReference type="NCBI Taxonomy" id="2203212"/>
    <lineage>
        <taxon>Bacteria</taxon>
        <taxon>Pseudomonadati</taxon>
        <taxon>Bacteroidota</taxon>
        <taxon>Sphingobacteriia</taxon>
        <taxon>Sphingobacteriales</taxon>
        <taxon>Sphingobacteriaceae</taxon>
        <taxon>Pedobacter</taxon>
    </lineage>
</organism>
<dbReference type="OrthoDB" id="1113830at2"/>
<accession>A0A317F0T8</accession>
<dbReference type="AlphaFoldDB" id="A0A317F0T8"/>
<dbReference type="SMART" id="SM00563">
    <property type="entry name" value="PlsC"/>
    <property type="match status" value="1"/>
</dbReference>
<dbReference type="RefSeq" id="WP_109930398.1">
    <property type="nucleotide sequence ID" value="NZ_QGNY01000004.1"/>
</dbReference>
<reference evidence="3" key="1">
    <citation type="submission" date="2018-05" db="EMBL/GenBank/DDBJ databases">
        <title>Pedobacter paludis sp. nov., isolated from wetland soil.</title>
        <authorList>
            <person name="Zhang Y."/>
        </authorList>
    </citation>
    <scope>NUCLEOTIDE SEQUENCE [LARGE SCALE GENOMIC DNA]</scope>
    <source>
        <strain evidence="3">R-8</strain>
    </source>
</reference>
<evidence type="ECO:0000313" key="2">
    <source>
        <dbReference type="EMBL" id="PWS31489.1"/>
    </source>
</evidence>
<keyword evidence="3" id="KW-1185">Reference proteome</keyword>
<sequence>MTVISKENFSKATGICNVPIPGLASFLMKVLKINDFNGIIKNANELEGQEFATHLLETLGVRIQLDERDLVNIPKEGSFIAIANHPYGAIESLALLSTLAKHRPDTMFMGNFLLKKIPNLEKCIIAVNPFEKVIDASSISGLKTTLKALKDGTPVAIFPAGEVSSYKIKTNQITDREWHPVVGKIISKANVPILPVYFHGNNGIFFSLLKLIHPSLQTAKLISELFNKKGHVLKIRIGEPILIKDIDCRNCNVSMLKFLRTSLYSLAKTKKTLIN</sequence>
<dbReference type="Pfam" id="PF19576">
    <property type="entry name" value="Acyltransf_2"/>
    <property type="match status" value="1"/>
</dbReference>
<protein>
    <recommendedName>
        <fullName evidence="1">Phospholipid/glycerol acyltransferase domain-containing protein</fullName>
    </recommendedName>
</protein>
<dbReference type="SUPFAM" id="SSF69593">
    <property type="entry name" value="Glycerol-3-phosphate (1)-acyltransferase"/>
    <property type="match status" value="1"/>
</dbReference>
<dbReference type="Proteomes" id="UP000245391">
    <property type="component" value="Unassembled WGS sequence"/>
</dbReference>
<dbReference type="CDD" id="cd07986">
    <property type="entry name" value="LPLAT_ACT14924-like"/>
    <property type="match status" value="1"/>
</dbReference>
<dbReference type="InterPro" id="IPR045746">
    <property type="entry name" value="ACT14924-like_Acyltransf_dom"/>
</dbReference>
<feature type="domain" description="Phospholipid/glycerol acyltransferase" evidence="1">
    <location>
        <begin position="79"/>
        <end position="201"/>
    </location>
</feature>
<dbReference type="GO" id="GO:0016746">
    <property type="term" value="F:acyltransferase activity"/>
    <property type="evidence" value="ECO:0007669"/>
    <property type="project" value="InterPro"/>
</dbReference>
<dbReference type="InterPro" id="IPR002123">
    <property type="entry name" value="Plipid/glycerol_acylTrfase"/>
</dbReference>
<name>A0A317F0T8_9SPHI</name>
<proteinExistence type="predicted"/>
<comment type="caution">
    <text evidence="2">The sequence shown here is derived from an EMBL/GenBank/DDBJ whole genome shotgun (WGS) entry which is preliminary data.</text>
</comment>